<dbReference type="Proteomes" id="UP000002217">
    <property type="component" value="Chromosome"/>
</dbReference>
<proteinExistence type="predicted"/>
<reference evidence="1 2" key="1">
    <citation type="journal article" date="2009" name="Stand. Genomic Sci.">
        <title>Complete genome sequence of Desulfotomaculum acetoxidans type strain (5575).</title>
        <authorList>
            <person name="Spring S."/>
            <person name="Lapidus A."/>
            <person name="Schroder M."/>
            <person name="Gleim D."/>
            <person name="Sims D."/>
            <person name="Meincke L."/>
            <person name="Glavina Del Rio T."/>
            <person name="Tice H."/>
            <person name="Copeland A."/>
            <person name="Cheng J.F."/>
            <person name="Lucas S."/>
            <person name="Chen F."/>
            <person name="Nolan M."/>
            <person name="Bruce D."/>
            <person name="Goodwin L."/>
            <person name="Pitluck S."/>
            <person name="Ivanova N."/>
            <person name="Mavromatis K."/>
            <person name="Mikhailova N."/>
            <person name="Pati A."/>
            <person name="Chen A."/>
            <person name="Palaniappan K."/>
            <person name="Land M."/>
            <person name="Hauser L."/>
            <person name="Chang Y.J."/>
            <person name="Jeffries C.D."/>
            <person name="Chain P."/>
            <person name="Saunders E."/>
            <person name="Brettin T."/>
            <person name="Detter J.C."/>
            <person name="Goker M."/>
            <person name="Bristow J."/>
            <person name="Eisen J.A."/>
            <person name="Markowitz V."/>
            <person name="Hugenholtz P."/>
            <person name="Kyrpides N.C."/>
            <person name="Klenk H.P."/>
            <person name="Han C."/>
        </authorList>
    </citation>
    <scope>NUCLEOTIDE SEQUENCE [LARGE SCALE GENOMIC DNA]</scope>
    <source>
        <strain evidence="2">ATCC 49208 / DSM 771 / VKM B-1644</strain>
    </source>
</reference>
<sequence length="216" mass="25080">MSGDLYLTPRQKRVVQFIAATGNVSLMRHHTGVTRQDIKKMLEITDNRDLEAFIKVCNLVLKEETVPAQVLYDDILNRYVYVQTVDPVVLLDRIPVKTLLLFLFMYYQQRALGHPQTRLLDLLEIVDSSLVENPRQKVLAALKPLLDYNLVKEDDEIYRVTKIGDAFMTPLFLKKMTDVTLNKNYDLDVILEFYRKVIPRPEELGAEATDYQLSLF</sequence>
<dbReference type="AlphaFoldDB" id="C8W2S9"/>
<gene>
    <name evidence="1" type="ordered locus">Dtox_0122</name>
</gene>
<dbReference type="OrthoDB" id="9832967at2"/>
<protein>
    <submittedName>
        <fullName evidence="1">Uncharacterized protein</fullName>
    </submittedName>
</protein>
<dbReference type="EMBL" id="CP001720">
    <property type="protein sequence ID" value="ACV61085.1"/>
    <property type="molecule type" value="Genomic_DNA"/>
</dbReference>
<dbReference type="eggNOG" id="ENOG502ZBY5">
    <property type="taxonomic scope" value="Bacteria"/>
</dbReference>
<evidence type="ECO:0000313" key="2">
    <source>
        <dbReference type="Proteomes" id="UP000002217"/>
    </source>
</evidence>
<evidence type="ECO:0000313" key="1">
    <source>
        <dbReference type="EMBL" id="ACV61085.1"/>
    </source>
</evidence>
<dbReference type="STRING" id="485916.Dtox_0122"/>
<keyword evidence="2" id="KW-1185">Reference proteome</keyword>
<dbReference type="KEGG" id="dae:Dtox_0122"/>
<dbReference type="RefSeq" id="WP_012813537.1">
    <property type="nucleotide sequence ID" value="NC_013216.1"/>
</dbReference>
<name>C8W2S9_DESAS</name>
<organism evidence="1 2">
    <name type="scientific">Desulfofarcimen acetoxidans (strain ATCC 49208 / DSM 771 / KCTC 5769 / VKM B-1644 / 5575)</name>
    <name type="common">Desulfotomaculum acetoxidans</name>
    <dbReference type="NCBI Taxonomy" id="485916"/>
    <lineage>
        <taxon>Bacteria</taxon>
        <taxon>Bacillati</taxon>
        <taxon>Bacillota</taxon>
        <taxon>Clostridia</taxon>
        <taxon>Eubacteriales</taxon>
        <taxon>Peptococcaceae</taxon>
        <taxon>Desulfofarcimen</taxon>
    </lineage>
</organism>
<dbReference type="HOGENOM" id="CLU_1275960_0_0_9"/>
<accession>C8W2S9</accession>